<accession>A0A4Y2A6I6</accession>
<comment type="caution">
    <text evidence="1">The sequence shown here is derived from an EMBL/GenBank/DDBJ whole genome shotgun (WGS) entry which is preliminary data.</text>
</comment>
<gene>
    <name evidence="1" type="ORF">AVEN_243829_1</name>
</gene>
<dbReference type="Proteomes" id="UP000499080">
    <property type="component" value="Unassembled WGS sequence"/>
</dbReference>
<evidence type="ECO:0000313" key="2">
    <source>
        <dbReference type="Proteomes" id="UP000499080"/>
    </source>
</evidence>
<protein>
    <submittedName>
        <fullName evidence="1">Uncharacterized protein</fullName>
    </submittedName>
</protein>
<sequence>MEEMNENSNDKLFQRPLAIGVLKWIKFSVKGKIINQKYTLCGLNSVQPQNEKHFEKIKRQKILDKNPEETRVCKIIYPLCRNYDENRRRQTRDDKGNKKYWKLAPSSIYEEKFQLIYQKKKGKYLDSYNK</sequence>
<evidence type="ECO:0000313" key="1">
    <source>
        <dbReference type="EMBL" id="GBL75039.1"/>
    </source>
</evidence>
<dbReference type="AlphaFoldDB" id="A0A4Y2A6I6"/>
<reference evidence="1 2" key="1">
    <citation type="journal article" date="2019" name="Sci. Rep.">
        <title>Orb-weaving spider Araneus ventricosus genome elucidates the spidroin gene catalogue.</title>
        <authorList>
            <person name="Kono N."/>
            <person name="Nakamura H."/>
            <person name="Ohtoshi R."/>
            <person name="Moran D.A.P."/>
            <person name="Shinohara A."/>
            <person name="Yoshida Y."/>
            <person name="Fujiwara M."/>
            <person name="Mori M."/>
            <person name="Tomita M."/>
            <person name="Arakawa K."/>
        </authorList>
    </citation>
    <scope>NUCLEOTIDE SEQUENCE [LARGE SCALE GENOMIC DNA]</scope>
</reference>
<keyword evidence="2" id="KW-1185">Reference proteome</keyword>
<organism evidence="1 2">
    <name type="scientific">Araneus ventricosus</name>
    <name type="common">Orbweaver spider</name>
    <name type="synonym">Epeira ventricosa</name>
    <dbReference type="NCBI Taxonomy" id="182803"/>
    <lineage>
        <taxon>Eukaryota</taxon>
        <taxon>Metazoa</taxon>
        <taxon>Ecdysozoa</taxon>
        <taxon>Arthropoda</taxon>
        <taxon>Chelicerata</taxon>
        <taxon>Arachnida</taxon>
        <taxon>Araneae</taxon>
        <taxon>Araneomorphae</taxon>
        <taxon>Entelegynae</taxon>
        <taxon>Araneoidea</taxon>
        <taxon>Araneidae</taxon>
        <taxon>Araneus</taxon>
    </lineage>
</organism>
<name>A0A4Y2A6I6_ARAVE</name>
<dbReference type="EMBL" id="BGPR01000006">
    <property type="protein sequence ID" value="GBL75039.1"/>
    <property type="molecule type" value="Genomic_DNA"/>
</dbReference>
<proteinExistence type="predicted"/>